<accession>A0A820LZP7</accession>
<protein>
    <submittedName>
        <fullName evidence="1">Uncharacterized protein</fullName>
    </submittedName>
</protein>
<dbReference type="EMBL" id="CAJOAY010023348">
    <property type="protein sequence ID" value="CAF4365412.1"/>
    <property type="molecule type" value="Genomic_DNA"/>
</dbReference>
<proteinExistence type="predicted"/>
<organism evidence="1 2">
    <name type="scientific">Adineta steineri</name>
    <dbReference type="NCBI Taxonomy" id="433720"/>
    <lineage>
        <taxon>Eukaryota</taxon>
        <taxon>Metazoa</taxon>
        <taxon>Spiralia</taxon>
        <taxon>Gnathifera</taxon>
        <taxon>Rotifera</taxon>
        <taxon>Eurotatoria</taxon>
        <taxon>Bdelloidea</taxon>
        <taxon>Adinetida</taxon>
        <taxon>Adinetidae</taxon>
        <taxon>Adineta</taxon>
    </lineage>
</organism>
<comment type="caution">
    <text evidence="1">The sequence shown here is derived from an EMBL/GenBank/DDBJ whole genome shotgun (WGS) entry which is preliminary data.</text>
</comment>
<dbReference type="Proteomes" id="UP000663881">
    <property type="component" value="Unassembled WGS sequence"/>
</dbReference>
<evidence type="ECO:0000313" key="2">
    <source>
        <dbReference type="Proteomes" id="UP000663881"/>
    </source>
</evidence>
<reference evidence="1" key="1">
    <citation type="submission" date="2021-02" db="EMBL/GenBank/DDBJ databases">
        <authorList>
            <person name="Nowell W R."/>
        </authorList>
    </citation>
    <scope>NUCLEOTIDE SEQUENCE</scope>
</reference>
<feature type="non-terminal residue" evidence="1">
    <location>
        <position position="1"/>
    </location>
</feature>
<name>A0A820LZP7_9BILA</name>
<dbReference type="AlphaFoldDB" id="A0A820LZP7"/>
<gene>
    <name evidence="1" type="ORF">OKA104_LOCUS49553</name>
</gene>
<sequence>ELSSEQMLNLRRREALAYESDVFEQATKERQSDVNQQEKLDLQLRQLRKMISHVKLTCEASTIDD</sequence>
<evidence type="ECO:0000313" key="1">
    <source>
        <dbReference type="EMBL" id="CAF4365412.1"/>
    </source>
</evidence>